<dbReference type="VEuPathDB" id="FungiDB:H310_06397"/>
<dbReference type="GO" id="GO:0050660">
    <property type="term" value="F:flavin adenine dinucleotide binding"/>
    <property type="evidence" value="ECO:0007669"/>
    <property type="project" value="InterPro"/>
</dbReference>
<evidence type="ECO:0000256" key="1">
    <source>
        <dbReference type="ARBA" id="ARBA00010790"/>
    </source>
</evidence>
<dbReference type="InterPro" id="IPR007867">
    <property type="entry name" value="GMC_OxRtase_C"/>
</dbReference>
<dbReference type="Gene3D" id="3.50.50.60">
    <property type="entry name" value="FAD/NAD(P)-binding domain"/>
    <property type="match status" value="1"/>
</dbReference>
<keyword evidence="2" id="KW-0285">Flavoprotein</keyword>
<accession>A0A3R7ADT1</accession>
<protein>
    <recommendedName>
        <fullName evidence="4">Glucose-methanol-choline oxidoreductase N-terminal domain-containing protein</fullName>
    </recommendedName>
</protein>
<dbReference type="InterPro" id="IPR053208">
    <property type="entry name" value="GMC_Oxidoreductase_CD"/>
</dbReference>
<keyword evidence="6" id="KW-1185">Reference proteome</keyword>
<proteinExistence type="inferred from homology"/>
<keyword evidence="2" id="KW-0274">FAD</keyword>
<dbReference type="PIRSF" id="PIRSF000137">
    <property type="entry name" value="Alcohol_oxidase"/>
    <property type="match status" value="1"/>
</dbReference>
<evidence type="ECO:0000259" key="4">
    <source>
        <dbReference type="PROSITE" id="PS00624"/>
    </source>
</evidence>
<dbReference type="Gene3D" id="3.30.410.10">
    <property type="entry name" value="Cholesterol Oxidase, domain 2"/>
    <property type="match status" value="1"/>
</dbReference>
<dbReference type="InterPro" id="IPR012132">
    <property type="entry name" value="GMC_OxRdtase"/>
</dbReference>
<comment type="caution">
    <text evidence="5">The sequence shown here is derived from an EMBL/GenBank/DDBJ whole genome shotgun (WGS) entry which is preliminary data.</text>
</comment>
<dbReference type="GO" id="GO:0016614">
    <property type="term" value="F:oxidoreductase activity, acting on CH-OH group of donors"/>
    <property type="evidence" value="ECO:0007669"/>
    <property type="project" value="InterPro"/>
</dbReference>
<dbReference type="Pfam" id="PF00732">
    <property type="entry name" value="GMC_oxred_N"/>
    <property type="match status" value="1"/>
</dbReference>
<dbReference type="InterPro" id="IPR000172">
    <property type="entry name" value="GMC_OxRdtase_N"/>
</dbReference>
<dbReference type="InterPro" id="IPR036188">
    <property type="entry name" value="FAD/NAD-bd_sf"/>
</dbReference>
<comment type="cofactor">
    <cofactor evidence="2">
        <name>FAD</name>
        <dbReference type="ChEBI" id="CHEBI:57692"/>
    </cofactor>
</comment>
<dbReference type="Pfam" id="PF01946">
    <property type="entry name" value="Thi4"/>
    <property type="match status" value="1"/>
</dbReference>
<name>A0A3R7ADT1_9STRA</name>
<dbReference type="AlphaFoldDB" id="A0A3R7ADT1"/>
<dbReference type="SUPFAM" id="SSF51905">
    <property type="entry name" value="FAD/NAD(P)-binding domain"/>
    <property type="match status" value="1"/>
</dbReference>
<dbReference type="EMBL" id="QUSY01000077">
    <property type="protein sequence ID" value="RHY33417.1"/>
    <property type="molecule type" value="Genomic_DNA"/>
</dbReference>
<dbReference type="PANTHER" id="PTHR47190:SF2">
    <property type="entry name" value="CELLOBIOSE DEHYDROGENASE (AFU_ORTHOLOGUE AFUA_2G17620)"/>
    <property type="match status" value="1"/>
</dbReference>
<evidence type="ECO:0000313" key="5">
    <source>
        <dbReference type="EMBL" id="RHY33417.1"/>
    </source>
</evidence>
<comment type="similarity">
    <text evidence="1">Belongs to the GMC oxidoreductase family.</text>
</comment>
<evidence type="ECO:0000256" key="2">
    <source>
        <dbReference type="PIRSR" id="PIRSR000137-2"/>
    </source>
</evidence>
<organism evidence="5 6">
    <name type="scientific">Aphanomyces invadans</name>
    <dbReference type="NCBI Taxonomy" id="157072"/>
    <lineage>
        <taxon>Eukaryota</taxon>
        <taxon>Sar</taxon>
        <taxon>Stramenopiles</taxon>
        <taxon>Oomycota</taxon>
        <taxon>Saprolegniomycetes</taxon>
        <taxon>Saprolegniales</taxon>
        <taxon>Verrucalvaceae</taxon>
        <taxon>Aphanomyces</taxon>
    </lineage>
</organism>
<feature type="domain" description="Glucose-methanol-choline oxidoreductase N-terminal" evidence="4">
    <location>
        <begin position="283"/>
        <end position="297"/>
    </location>
</feature>
<feature type="binding site" evidence="2">
    <location>
        <position position="246"/>
    </location>
    <ligand>
        <name>FAD</name>
        <dbReference type="ChEBI" id="CHEBI:57692"/>
    </ligand>
</feature>
<sequence length="608" mass="63483">MHIGRAVRSLALAATSVLSEPSLLDPFDVVVVGSGPGGLVAAEYLSRDPTVSVLVLEAGIATVAASGGVDVSDEAAGTGFTRFDIPGQYTSVAFTPDPTHKYHPEWIASPQTLYIGKGIGGSSSLNGMLYFVPPDAYAKEANWPNSVAEINAGFTEIQKLFSTTEIPSTDNKRYLQEAYTILAAALGSNGYKEVPSLNDSRNSKAKTYGHPPFAIKDGLRDCPAKTFHGLVAKGRPNYRLVTNARVNHVRHVNGKATSVSYTVQGAAATVTLSARGVVMLAAGALSTPHVLIQSGIGPKSQLELVAGKAQFPAVSADPSSWVVNENVGHHLFDTTEVLLTVSHPNMTSFKHTAPGAAVLAQYFDQKRSGPYAAPDPVFVAYDTATGADGFEYQFQVTGFCHGMSGDAPNHLGVAIYLNNPKSRDRAGFQPDGTWHGDVNKSLYFSSAGDGAALAAYVEKVVAMLEGQGASRVNPAKADVLSDWVAKNKIGTNHYGGSCYASGDATDKNRCADASLRVVGTTNVFVADASVMKEGTVNPYAFIMYAGYQAGVNVKATLANGGAVPSKSPSPLGGQPATTMQPNASPTPSFVGVTVLTVVCAVAGQCLQS</sequence>
<dbReference type="Proteomes" id="UP000285060">
    <property type="component" value="Unassembled WGS sequence"/>
</dbReference>
<evidence type="ECO:0000313" key="6">
    <source>
        <dbReference type="Proteomes" id="UP000285060"/>
    </source>
</evidence>
<gene>
    <name evidence="5" type="ORF">DYB32_001650</name>
</gene>
<dbReference type="Pfam" id="PF05199">
    <property type="entry name" value="GMC_oxred_C"/>
    <property type="match status" value="1"/>
</dbReference>
<reference evidence="5 6" key="1">
    <citation type="submission" date="2018-08" db="EMBL/GenBank/DDBJ databases">
        <title>Aphanomyces genome sequencing and annotation.</title>
        <authorList>
            <person name="Minardi D."/>
            <person name="Oidtmann B."/>
            <person name="Van Der Giezen M."/>
            <person name="Studholme D.J."/>
        </authorList>
    </citation>
    <scope>NUCLEOTIDE SEQUENCE [LARGE SCALE GENOMIC DNA]</scope>
    <source>
        <strain evidence="5 6">NJM0002</strain>
    </source>
</reference>
<evidence type="ECO:0000256" key="3">
    <source>
        <dbReference type="SAM" id="MobiDB-lite"/>
    </source>
</evidence>
<dbReference type="PROSITE" id="PS00624">
    <property type="entry name" value="GMC_OXRED_2"/>
    <property type="match status" value="1"/>
</dbReference>
<dbReference type="SUPFAM" id="SSF54373">
    <property type="entry name" value="FAD-linked reductases, C-terminal domain"/>
    <property type="match status" value="1"/>
</dbReference>
<dbReference type="PANTHER" id="PTHR47190">
    <property type="entry name" value="DEHYDROGENASE, PUTATIVE-RELATED"/>
    <property type="match status" value="1"/>
</dbReference>
<feature type="region of interest" description="Disordered" evidence="3">
    <location>
        <begin position="562"/>
        <end position="582"/>
    </location>
</feature>